<evidence type="ECO:0000313" key="2">
    <source>
        <dbReference type="Proteomes" id="UP000664771"/>
    </source>
</evidence>
<comment type="caution">
    <text evidence="1">The sequence shown here is derived from an EMBL/GenBank/DDBJ whole genome shotgun (WGS) entry which is preliminary data.</text>
</comment>
<dbReference type="Proteomes" id="UP000664771">
    <property type="component" value="Unassembled WGS sequence"/>
</dbReference>
<name>A0ABS3M022_9PROT</name>
<keyword evidence="2" id="KW-1185">Reference proteome</keyword>
<organism evidence="1 2">
    <name type="scientific">Acetobacter sacchari</name>
    <dbReference type="NCBI Taxonomy" id="2661687"/>
    <lineage>
        <taxon>Bacteria</taxon>
        <taxon>Pseudomonadati</taxon>
        <taxon>Pseudomonadota</taxon>
        <taxon>Alphaproteobacteria</taxon>
        <taxon>Acetobacterales</taxon>
        <taxon>Acetobacteraceae</taxon>
        <taxon>Acetobacter</taxon>
    </lineage>
</organism>
<gene>
    <name evidence="1" type="ORF">J2D73_17115</name>
</gene>
<evidence type="ECO:0000313" key="1">
    <source>
        <dbReference type="EMBL" id="MBO1361508.1"/>
    </source>
</evidence>
<sequence>MQNTQNSFFVPCPLSPMLSRLPPALQVRAIELRQQALWLRQSERAALDRANARDAAMYGDHAAAIEEEMEAYLLPFMTALEDAKGELPSNVIRFPGGRP</sequence>
<reference evidence="1 2" key="1">
    <citation type="submission" date="2021-03" db="EMBL/GenBank/DDBJ databases">
        <title>The complete genome sequence of Acetobacter sacchari TBRC 11175.</title>
        <authorList>
            <person name="Charoenyingcharoen P."/>
            <person name="Yukphan P."/>
        </authorList>
    </citation>
    <scope>NUCLEOTIDE SEQUENCE [LARGE SCALE GENOMIC DNA]</scope>
    <source>
        <strain evidence="1 2">TBRC 11175</strain>
    </source>
</reference>
<dbReference type="EMBL" id="JAFVMF010000024">
    <property type="protein sequence ID" value="MBO1361508.1"/>
    <property type="molecule type" value="Genomic_DNA"/>
</dbReference>
<dbReference type="RefSeq" id="WP_207883310.1">
    <property type="nucleotide sequence ID" value="NZ_JAFVMF010000024.1"/>
</dbReference>
<protein>
    <submittedName>
        <fullName evidence="1">Uncharacterized protein</fullName>
    </submittedName>
</protein>
<accession>A0ABS3M022</accession>
<proteinExistence type="predicted"/>